<evidence type="ECO:0000313" key="2">
    <source>
        <dbReference type="EMBL" id="CAG8662058.1"/>
    </source>
</evidence>
<comment type="caution">
    <text evidence="2">The sequence shown here is derived from an EMBL/GenBank/DDBJ whole genome shotgun (WGS) entry which is preliminary data.</text>
</comment>
<evidence type="ECO:0000256" key="1">
    <source>
        <dbReference type="SAM" id="MobiDB-lite"/>
    </source>
</evidence>
<accession>A0A9N9E264</accession>
<keyword evidence="3" id="KW-1185">Reference proteome</keyword>
<feature type="compositionally biased region" description="Polar residues" evidence="1">
    <location>
        <begin position="1"/>
        <end position="17"/>
    </location>
</feature>
<feature type="non-terminal residue" evidence="2">
    <location>
        <position position="236"/>
    </location>
</feature>
<proteinExistence type="predicted"/>
<evidence type="ECO:0000313" key="3">
    <source>
        <dbReference type="Proteomes" id="UP000789739"/>
    </source>
</evidence>
<dbReference type="EMBL" id="CAJVPI010003769">
    <property type="protein sequence ID" value="CAG8662058.1"/>
    <property type="molecule type" value="Genomic_DNA"/>
</dbReference>
<dbReference type="Proteomes" id="UP000789739">
    <property type="component" value="Unassembled WGS sequence"/>
</dbReference>
<protein>
    <submittedName>
        <fullName evidence="2">7189_t:CDS:1</fullName>
    </submittedName>
</protein>
<feature type="region of interest" description="Disordered" evidence="1">
    <location>
        <begin position="185"/>
        <end position="236"/>
    </location>
</feature>
<feature type="region of interest" description="Disordered" evidence="1">
    <location>
        <begin position="1"/>
        <end position="20"/>
    </location>
</feature>
<dbReference type="AlphaFoldDB" id="A0A9N9E264"/>
<name>A0A9N9E264_9GLOM</name>
<dbReference type="OrthoDB" id="10630221at2759"/>
<reference evidence="2" key="1">
    <citation type="submission" date="2021-06" db="EMBL/GenBank/DDBJ databases">
        <authorList>
            <person name="Kallberg Y."/>
            <person name="Tangrot J."/>
            <person name="Rosling A."/>
        </authorList>
    </citation>
    <scope>NUCLEOTIDE SEQUENCE</scope>
    <source>
        <strain evidence="2">BR232B</strain>
    </source>
</reference>
<sequence length="236" mass="25400">SDQRNLNTFADNMNNPGHSALPIDEQTTSAAWPCPPPISVFVRDNAGATWHDWLNMLDALEAGLQEMDYKDENWKKTQANLKRARTLYDVFQAELAKNEKCIEKIFSAHGSMANAQDTGFQVQQNLVQKLLGKRSANVLDGNRGLLQISTACAGLGEAAQAAAGDQRAGDPCAVTHAAHQTNAAYPGDAALFRRRTPGSHPRDRAGNSGLPAPSSLARPRSLDAKRLQAGSSIGEI</sequence>
<gene>
    <name evidence="2" type="ORF">PBRASI_LOCUS10836</name>
</gene>
<organism evidence="2 3">
    <name type="scientific">Paraglomus brasilianum</name>
    <dbReference type="NCBI Taxonomy" id="144538"/>
    <lineage>
        <taxon>Eukaryota</taxon>
        <taxon>Fungi</taxon>
        <taxon>Fungi incertae sedis</taxon>
        <taxon>Mucoromycota</taxon>
        <taxon>Glomeromycotina</taxon>
        <taxon>Glomeromycetes</taxon>
        <taxon>Paraglomerales</taxon>
        <taxon>Paraglomeraceae</taxon>
        <taxon>Paraglomus</taxon>
    </lineage>
</organism>